<reference evidence="11" key="1">
    <citation type="submission" date="2015-02" db="EMBL/GenBank/DDBJ databases">
        <title>Genome sequencing for Strongylocentrotus purpuratus.</title>
        <authorList>
            <person name="Murali S."/>
            <person name="Liu Y."/>
            <person name="Vee V."/>
            <person name="English A."/>
            <person name="Wang M."/>
            <person name="Skinner E."/>
            <person name="Han Y."/>
            <person name="Muzny D.M."/>
            <person name="Worley K.C."/>
            <person name="Gibbs R.A."/>
        </authorList>
    </citation>
    <scope>NUCLEOTIDE SEQUENCE</scope>
</reference>
<dbReference type="Proteomes" id="UP000007110">
    <property type="component" value="Unassembled WGS sequence"/>
</dbReference>
<feature type="domain" description="Peptidase M13 C-terminal" evidence="8">
    <location>
        <begin position="558"/>
        <end position="762"/>
    </location>
</feature>
<dbReference type="InterPro" id="IPR018497">
    <property type="entry name" value="Peptidase_M13_C"/>
</dbReference>
<accession>A0A7M7R9K5</accession>
<keyword evidence="5" id="KW-0862">Zinc</keyword>
<feature type="transmembrane region" description="Helical" evidence="7">
    <location>
        <begin position="33"/>
        <end position="56"/>
    </location>
</feature>
<keyword evidence="7" id="KW-0812">Transmembrane</keyword>
<dbReference type="EnsemblMetazoa" id="XM_003725993">
    <property type="protein sequence ID" value="XP_003726041"/>
    <property type="gene ID" value="LOC575956"/>
</dbReference>
<dbReference type="PROSITE" id="PS51885">
    <property type="entry name" value="NEPRILYSIN"/>
    <property type="match status" value="1"/>
</dbReference>
<evidence type="ECO:0000313" key="11">
    <source>
        <dbReference type="Proteomes" id="UP000007110"/>
    </source>
</evidence>
<dbReference type="OMA" id="DDAPNYG"/>
<evidence type="ECO:0000256" key="4">
    <source>
        <dbReference type="ARBA" id="ARBA00022801"/>
    </source>
</evidence>
<proteinExistence type="predicted"/>
<keyword evidence="4" id="KW-0378">Hydrolase</keyword>
<dbReference type="CDD" id="cd08662">
    <property type="entry name" value="M13"/>
    <property type="match status" value="1"/>
</dbReference>
<dbReference type="Gene3D" id="1.10.1380.10">
    <property type="entry name" value="Neutral endopeptidase , domain2"/>
    <property type="match status" value="1"/>
</dbReference>
<evidence type="ECO:0000256" key="5">
    <source>
        <dbReference type="ARBA" id="ARBA00022833"/>
    </source>
</evidence>
<protein>
    <submittedName>
        <fullName evidence="10">Uncharacterized protein</fullName>
    </submittedName>
</protein>
<evidence type="ECO:0000256" key="7">
    <source>
        <dbReference type="SAM" id="Phobius"/>
    </source>
</evidence>
<keyword evidence="3" id="KW-0479">Metal-binding</keyword>
<comment type="cofactor">
    <cofactor evidence="1">
        <name>Zn(2+)</name>
        <dbReference type="ChEBI" id="CHEBI:29105"/>
    </cofactor>
</comment>
<feature type="domain" description="Peptidase M13 N-terminal" evidence="9">
    <location>
        <begin position="105"/>
        <end position="499"/>
    </location>
</feature>
<dbReference type="OrthoDB" id="6475849at2759"/>
<keyword evidence="2" id="KW-0645">Protease</keyword>
<keyword evidence="7" id="KW-0472">Membrane</keyword>
<evidence type="ECO:0000313" key="10">
    <source>
        <dbReference type="EnsemblMetazoa" id="XP_781407"/>
    </source>
</evidence>
<sequence length="763" mass="86784">MVLNGEMTSSQAKLAVDEGVVVRRKAPKVITRNLVVIVVVLALLTVSLIVATVVIASDRDNLSSRLRSYTGHQTSPCPEPKQCLTPSCVKAAASLIDNMKTDVDPCDNFFEHACGGWTEKNIIPEYRSSFSSFSTLREQLQVTLKALFEAEIQPSETLAERKVKYFYSACIDTERIEELDDAPIRDLLHGLGGWPVLGDTYGGRWNESNFDFVWLLGTLVNKYSNSMLIEPYVGVDDKNASRYVLQIDQSSLGISSREYFLNTEKYQKVQDAYLKLMVTIATLLGADAQVAQSDMWDAFNFEIELANLTVPPSDRRDSDALYNPTTLTGLMQDYPQMDWTRFFDIVLPNVSKPLADDEFINNKEPEFVTDVLALVQRTPLRILANYMIWRITKLRVMNLSKRFQAPNDEFRAVMFGVGADDARWRLCVDGINGAMDFATGKMYVKENFAGESKNNTLRMIKYLKRAFKEMLKENEWMDDNTREVAAEKCDAMQELVGYPDWLFDEERLNEEYEDLDFRLNDYFGNILRYVGWSANENLKKLREEVDRDGWLIGPAVVNAYYRSNQIVFPAAILQPPFYHSELPWYLNFGGIGMVIGHEITHGFDDRGRRYDKDGNLVQWWSNSSIEAFKGRAECIVDQYSEYVMPENDMNLNGKLTQGENIADNGGLKQAFRAYKTIVADTGETPLTLPGLNQTQEQLFFLSFAQVWCSSFRPEGLTARILTASHAPGRYRTIGPAQNMPEFAKVFGCKDNDYMVPTDTCTVW</sequence>
<keyword evidence="7" id="KW-1133">Transmembrane helix</keyword>
<dbReference type="PANTHER" id="PTHR11733">
    <property type="entry name" value="ZINC METALLOPROTEASE FAMILY M13 NEPRILYSIN-RELATED"/>
    <property type="match status" value="1"/>
</dbReference>
<dbReference type="Pfam" id="PF01431">
    <property type="entry name" value="Peptidase_M13"/>
    <property type="match status" value="1"/>
</dbReference>
<dbReference type="GO" id="GO:0016485">
    <property type="term" value="P:protein processing"/>
    <property type="evidence" value="ECO:0000318"/>
    <property type="project" value="GO_Central"/>
</dbReference>
<dbReference type="InterPro" id="IPR042089">
    <property type="entry name" value="Peptidase_M13_dom_2"/>
</dbReference>
<evidence type="ECO:0000256" key="2">
    <source>
        <dbReference type="ARBA" id="ARBA00022670"/>
    </source>
</evidence>
<dbReference type="PRINTS" id="PR00786">
    <property type="entry name" value="NEPRILYSIN"/>
</dbReference>
<keyword evidence="6" id="KW-0482">Metalloprotease</keyword>
<dbReference type="InParanoid" id="A0A7M7R9K5"/>
<dbReference type="AlphaFoldDB" id="A0A7M7R9K5"/>
<evidence type="ECO:0000256" key="3">
    <source>
        <dbReference type="ARBA" id="ARBA00022723"/>
    </source>
</evidence>
<dbReference type="InterPro" id="IPR008753">
    <property type="entry name" value="Peptidase_M13_N"/>
</dbReference>
<dbReference type="GO" id="GO:0046872">
    <property type="term" value="F:metal ion binding"/>
    <property type="evidence" value="ECO:0007669"/>
    <property type="project" value="UniProtKB-KW"/>
</dbReference>
<evidence type="ECO:0000259" key="9">
    <source>
        <dbReference type="Pfam" id="PF05649"/>
    </source>
</evidence>
<dbReference type="GO" id="GO:0005886">
    <property type="term" value="C:plasma membrane"/>
    <property type="evidence" value="ECO:0000318"/>
    <property type="project" value="GO_Central"/>
</dbReference>
<dbReference type="KEGG" id="spu:575956"/>
<dbReference type="EnsemblMetazoa" id="XM_776314">
    <property type="protein sequence ID" value="XP_781407"/>
    <property type="gene ID" value="LOC575956"/>
</dbReference>
<dbReference type="SUPFAM" id="SSF55486">
    <property type="entry name" value="Metalloproteases ('zincins'), catalytic domain"/>
    <property type="match status" value="1"/>
</dbReference>
<keyword evidence="11" id="KW-1185">Reference proteome</keyword>
<reference evidence="10" key="2">
    <citation type="submission" date="2021-01" db="UniProtKB">
        <authorList>
            <consortium name="EnsemblMetazoa"/>
        </authorList>
    </citation>
    <scope>IDENTIFICATION</scope>
</reference>
<dbReference type="InterPro" id="IPR000718">
    <property type="entry name" value="Peptidase_M13"/>
</dbReference>
<evidence type="ECO:0000256" key="1">
    <source>
        <dbReference type="ARBA" id="ARBA00001947"/>
    </source>
</evidence>
<dbReference type="GO" id="GO:0004222">
    <property type="term" value="F:metalloendopeptidase activity"/>
    <property type="evidence" value="ECO:0000318"/>
    <property type="project" value="GO_Central"/>
</dbReference>
<evidence type="ECO:0000259" key="8">
    <source>
        <dbReference type="Pfam" id="PF01431"/>
    </source>
</evidence>
<dbReference type="GeneID" id="575956"/>
<dbReference type="Gene3D" id="3.40.390.10">
    <property type="entry name" value="Collagenase (Catalytic Domain)"/>
    <property type="match status" value="1"/>
</dbReference>
<dbReference type="PANTHER" id="PTHR11733:SF133">
    <property type="entry name" value="PHOSPHATE-REGULATING NEUTRAL ENDOPEPTIDASE PHEX"/>
    <property type="match status" value="1"/>
</dbReference>
<organism evidence="10 11">
    <name type="scientific">Strongylocentrotus purpuratus</name>
    <name type="common">Purple sea urchin</name>
    <dbReference type="NCBI Taxonomy" id="7668"/>
    <lineage>
        <taxon>Eukaryota</taxon>
        <taxon>Metazoa</taxon>
        <taxon>Echinodermata</taxon>
        <taxon>Eleutherozoa</taxon>
        <taxon>Echinozoa</taxon>
        <taxon>Echinoidea</taxon>
        <taxon>Euechinoidea</taxon>
        <taxon>Echinacea</taxon>
        <taxon>Camarodonta</taxon>
        <taxon>Echinidea</taxon>
        <taxon>Strongylocentrotidae</taxon>
        <taxon>Strongylocentrotus</taxon>
    </lineage>
</organism>
<evidence type="ECO:0000256" key="6">
    <source>
        <dbReference type="ARBA" id="ARBA00023049"/>
    </source>
</evidence>
<dbReference type="Pfam" id="PF05649">
    <property type="entry name" value="Peptidase_M13_N"/>
    <property type="match status" value="1"/>
</dbReference>
<dbReference type="RefSeq" id="XP_781407.3">
    <property type="nucleotide sequence ID" value="XM_776314.5"/>
</dbReference>
<dbReference type="RefSeq" id="XP_003726041.2">
    <property type="nucleotide sequence ID" value="XM_003725993.3"/>
</dbReference>
<name>A0A7M7R9K5_STRPU</name>
<dbReference type="FunCoup" id="A0A7M7R9K5">
    <property type="interactions" value="32"/>
</dbReference>
<dbReference type="InterPro" id="IPR024079">
    <property type="entry name" value="MetalloPept_cat_dom_sf"/>
</dbReference>